<comment type="caution">
    <text evidence="2">The sequence shown here is derived from an EMBL/GenBank/DDBJ whole genome shotgun (WGS) entry which is preliminary data.</text>
</comment>
<dbReference type="InterPro" id="IPR041047">
    <property type="entry name" value="LPD1"/>
</dbReference>
<dbReference type="InterPro" id="IPR024079">
    <property type="entry name" value="MetalloPept_cat_dom_sf"/>
</dbReference>
<reference evidence="2 3" key="1">
    <citation type="journal article" date="2014" name="Int. J. Syst. Evol. Microbiol.">
        <title>Leptospira mayottensis sp. nov., a pathogenic species of the genus Leptospira isolated from humans.</title>
        <authorList>
            <person name="Bourhy P."/>
            <person name="Collet L."/>
            <person name="Brisse S."/>
            <person name="Picardeau M."/>
        </authorList>
    </citation>
    <scope>NUCLEOTIDE SEQUENCE [LARGE SCALE GENOMIC DNA]</scope>
    <source>
        <strain evidence="2 3">200901122</strain>
    </source>
</reference>
<organism evidence="2 3">
    <name type="scientific">Leptospira mayottensis 200901122</name>
    <dbReference type="NCBI Taxonomy" id="1193010"/>
    <lineage>
        <taxon>Bacteria</taxon>
        <taxon>Pseudomonadati</taxon>
        <taxon>Spirochaetota</taxon>
        <taxon>Spirochaetia</taxon>
        <taxon>Leptospirales</taxon>
        <taxon>Leptospiraceae</taxon>
        <taxon>Leptospira</taxon>
    </lineage>
</organism>
<dbReference type="Pfam" id="PF18796">
    <property type="entry name" value="LPD1"/>
    <property type="match status" value="1"/>
</dbReference>
<dbReference type="GO" id="GO:0008237">
    <property type="term" value="F:metallopeptidase activity"/>
    <property type="evidence" value="ECO:0007669"/>
    <property type="project" value="InterPro"/>
</dbReference>
<accession>A0AA87MSR5</accession>
<protein>
    <recommendedName>
        <fullName evidence="1">Large polyvalent protein-associated domain-containing protein</fullName>
    </recommendedName>
</protein>
<dbReference type="RefSeq" id="WP_002760625.1">
    <property type="nucleotide sequence ID" value="NZ_AKWM02000007.1"/>
</dbReference>
<evidence type="ECO:0000313" key="3">
    <source>
        <dbReference type="Proteomes" id="UP000001343"/>
    </source>
</evidence>
<dbReference type="Gene3D" id="3.40.390.10">
    <property type="entry name" value="Collagenase (Catalytic Domain)"/>
    <property type="match status" value="1"/>
</dbReference>
<gene>
    <name evidence="2" type="ORF">LEP1GSC125_4046</name>
</gene>
<name>A0AA87MSR5_9LEPT</name>
<sequence length="176" mass="19846">MNDLSSKDHITKFVTSLKDLKDALEFDLKKAIQKGKLSMAFGARGKPGQAASYDSGFRIINITKTNGDGSVAHEFGHFIDHLCSELNANRDRSHFISRNPKGLFVKPVQNLISAITRKENGEKTDFYKNVQKISGKDFSSIQEYFARPFESYVEDSLEKKTMKNTYLVAPNKMSKV</sequence>
<dbReference type="EMBL" id="AKWM02000007">
    <property type="protein sequence ID" value="EKS01723.1"/>
    <property type="molecule type" value="Genomic_DNA"/>
</dbReference>
<evidence type="ECO:0000259" key="1">
    <source>
        <dbReference type="Pfam" id="PF18796"/>
    </source>
</evidence>
<evidence type="ECO:0000313" key="2">
    <source>
        <dbReference type="EMBL" id="EKS01723.1"/>
    </source>
</evidence>
<feature type="domain" description="Large polyvalent protein-associated" evidence="1">
    <location>
        <begin position="138"/>
        <end position="171"/>
    </location>
</feature>
<dbReference type="Proteomes" id="UP000001343">
    <property type="component" value="Unassembled WGS sequence"/>
</dbReference>
<dbReference type="AlphaFoldDB" id="A0AA87MSR5"/>
<proteinExistence type="predicted"/>